<keyword evidence="2" id="KW-1133">Transmembrane helix</keyword>
<sequence>MWGAVSANGLSELRDEWEFIRRFMEDGADGLPKPSITSHFPWPWQAFAPQFEGLTRYLRTDSLWVLLGLMLISPAFVMLGAAHWMSLLLCWKPRWPKLIREAGLPGKPVPKLTTLTDYPPDIQQRLLANADKWALKPGARPERKRRTARSRPRSDSEHGDKKAVGANNK</sequence>
<feature type="domain" description="DUF6708" evidence="3">
    <location>
        <begin position="9"/>
        <end position="100"/>
    </location>
</feature>
<dbReference type="InterPro" id="IPR046554">
    <property type="entry name" value="DUF6708"/>
</dbReference>
<dbReference type="AlphaFoldDB" id="A0A3D8V8D9"/>
<name>A0A3D8V8D9_9GAMM</name>
<evidence type="ECO:0000313" key="5">
    <source>
        <dbReference type="Proteomes" id="UP000256829"/>
    </source>
</evidence>
<reference evidence="4 5" key="1">
    <citation type="submission" date="2018-08" db="EMBL/GenBank/DDBJ databases">
        <title>Lysobacter soli KCTC 22011, whole genome shotgun sequence.</title>
        <authorList>
            <person name="Zhang X."/>
            <person name="Feng G."/>
            <person name="Zhu H."/>
        </authorList>
    </citation>
    <scope>NUCLEOTIDE SEQUENCE [LARGE SCALE GENOMIC DNA]</scope>
    <source>
        <strain evidence="4 5">KCTC 22011</strain>
    </source>
</reference>
<dbReference type="EMBL" id="QTJR01000022">
    <property type="protein sequence ID" value="RDY65341.1"/>
    <property type="molecule type" value="Genomic_DNA"/>
</dbReference>
<protein>
    <recommendedName>
        <fullName evidence="3">DUF6708 domain-containing protein</fullName>
    </recommendedName>
</protein>
<dbReference type="Pfam" id="PF20455">
    <property type="entry name" value="DUF6708"/>
    <property type="match status" value="1"/>
</dbReference>
<comment type="caution">
    <text evidence="4">The sequence shown here is derived from an EMBL/GenBank/DDBJ whole genome shotgun (WGS) entry which is preliminary data.</text>
</comment>
<feature type="region of interest" description="Disordered" evidence="1">
    <location>
        <begin position="134"/>
        <end position="169"/>
    </location>
</feature>
<feature type="transmembrane region" description="Helical" evidence="2">
    <location>
        <begin position="63"/>
        <end position="91"/>
    </location>
</feature>
<keyword evidence="2" id="KW-0812">Transmembrane</keyword>
<evidence type="ECO:0000256" key="1">
    <source>
        <dbReference type="SAM" id="MobiDB-lite"/>
    </source>
</evidence>
<organism evidence="4 5">
    <name type="scientific">Lysobacter soli</name>
    <dbReference type="NCBI Taxonomy" id="453783"/>
    <lineage>
        <taxon>Bacteria</taxon>
        <taxon>Pseudomonadati</taxon>
        <taxon>Pseudomonadota</taxon>
        <taxon>Gammaproteobacteria</taxon>
        <taxon>Lysobacterales</taxon>
        <taxon>Lysobacteraceae</taxon>
        <taxon>Lysobacter</taxon>
    </lineage>
</organism>
<dbReference type="Proteomes" id="UP000256829">
    <property type="component" value="Unassembled WGS sequence"/>
</dbReference>
<feature type="compositionally biased region" description="Basic residues" evidence="1">
    <location>
        <begin position="142"/>
        <end position="151"/>
    </location>
</feature>
<accession>A0A3D8V8D9</accession>
<gene>
    <name evidence="4" type="ORF">DX912_17990</name>
</gene>
<evidence type="ECO:0000259" key="3">
    <source>
        <dbReference type="Pfam" id="PF20455"/>
    </source>
</evidence>
<proteinExistence type="predicted"/>
<evidence type="ECO:0000256" key="2">
    <source>
        <dbReference type="SAM" id="Phobius"/>
    </source>
</evidence>
<evidence type="ECO:0000313" key="4">
    <source>
        <dbReference type="EMBL" id="RDY65341.1"/>
    </source>
</evidence>
<feature type="compositionally biased region" description="Basic and acidic residues" evidence="1">
    <location>
        <begin position="152"/>
        <end position="163"/>
    </location>
</feature>
<keyword evidence="5" id="KW-1185">Reference proteome</keyword>
<keyword evidence="2" id="KW-0472">Membrane</keyword>